<feature type="compositionally biased region" description="Basic and acidic residues" evidence="1">
    <location>
        <begin position="54"/>
        <end position="73"/>
    </location>
</feature>
<dbReference type="EMBL" id="PXOF01000089">
    <property type="protein sequence ID" value="RGP66783.1"/>
    <property type="molecule type" value="Genomic_DNA"/>
</dbReference>
<sequence>MFSERVKVEIKAEDIPKDSVVSDTQFSISSLLRQQRQQALDTLNSLETQQKQLELSHEREMEDLKRENQRLRSENQALHSQIESSRSESAKPTASSAPPLDTLDTNTEALSNSTTRQFEHIAKYALDFDIRDNTTREIVLHDNPGRRTQDISLPQENQYWRYDDLGLSKFNCCQVSLVPKYGT</sequence>
<feature type="region of interest" description="Disordered" evidence="1">
    <location>
        <begin position="53"/>
        <end position="106"/>
    </location>
</feature>
<evidence type="ECO:0000256" key="1">
    <source>
        <dbReference type="SAM" id="MobiDB-lite"/>
    </source>
</evidence>
<evidence type="ECO:0000313" key="2">
    <source>
        <dbReference type="EMBL" id="RGP66783.1"/>
    </source>
</evidence>
<keyword evidence="3" id="KW-1185">Reference proteome</keyword>
<name>A0A395S308_FUSSP</name>
<comment type="caution">
    <text evidence="2">The sequence shown here is derived from an EMBL/GenBank/DDBJ whole genome shotgun (WGS) entry which is preliminary data.</text>
</comment>
<gene>
    <name evidence="2" type="ORF">FSPOR_6378</name>
</gene>
<organism evidence="2 3">
    <name type="scientific">Fusarium sporotrichioides</name>
    <dbReference type="NCBI Taxonomy" id="5514"/>
    <lineage>
        <taxon>Eukaryota</taxon>
        <taxon>Fungi</taxon>
        <taxon>Dikarya</taxon>
        <taxon>Ascomycota</taxon>
        <taxon>Pezizomycotina</taxon>
        <taxon>Sordariomycetes</taxon>
        <taxon>Hypocreomycetidae</taxon>
        <taxon>Hypocreales</taxon>
        <taxon>Nectriaceae</taxon>
        <taxon>Fusarium</taxon>
    </lineage>
</organism>
<accession>A0A395S308</accession>
<evidence type="ECO:0000313" key="3">
    <source>
        <dbReference type="Proteomes" id="UP000266152"/>
    </source>
</evidence>
<protein>
    <submittedName>
        <fullName evidence="2">Uncharacterized protein</fullName>
    </submittedName>
</protein>
<reference evidence="2 3" key="1">
    <citation type="journal article" date="2018" name="PLoS Pathog.">
        <title>Evolution of structural diversity of trichothecenes, a family of toxins produced by plant pathogenic and entomopathogenic fungi.</title>
        <authorList>
            <person name="Proctor R.H."/>
            <person name="McCormick S.P."/>
            <person name="Kim H.S."/>
            <person name="Cardoza R.E."/>
            <person name="Stanley A.M."/>
            <person name="Lindo L."/>
            <person name="Kelly A."/>
            <person name="Brown D.W."/>
            <person name="Lee T."/>
            <person name="Vaughan M.M."/>
            <person name="Alexander N.J."/>
            <person name="Busman M."/>
            <person name="Gutierrez S."/>
        </authorList>
    </citation>
    <scope>NUCLEOTIDE SEQUENCE [LARGE SCALE GENOMIC DNA]</scope>
    <source>
        <strain evidence="2 3">NRRL 3299</strain>
    </source>
</reference>
<proteinExistence type="predicted"/>
<dbReference type="AlphaFoldDB" id="A0A395S308"/>
<dbReference type="Proteomes" id="UP000266152">
    <property type="component" value="Unassembled WGS sequence"/>
</dbReference>
<feature type="compositionally biased region" description="Polar residues" evidence="1">
    <location>
        <begin position="74"/>
        <end position="84"/>
    </location>
</feature>
<dbReference type="CDD" id="cd14686">
    <property type="entry name" value="bZIP"/>
    <property type="match status" value="1"/>
</dbReference>